<comment type="caution">
    <text evidence="2">The sequence shown here is derived from an EMBL/GenBank/DDBJ whole genome shotgun (WGS) entry which is preliminary data.</text>
</comment>
<dbReference type="EMBL" id="LAZR01004301">
    <property type="protein sequence ID" value="KKN09853.1"/>
    <property type="molecule type" value="Genomic_DNA"/>
</dbReference>
<dbReference type="AlphaFoldDB" id="A0A0F9QXL3"/>
<protein>
    <submittedName>
        <fullName evidence="2">Uncharacterized protein</fullName>
    </submittedName>
</protein>
<organism evidence="2">
    <name type="scientific">marine sediment metagenome</name>
    <dbReference type="NCBI Taxonomy" id="412755"/>
    <lineage>
        <taxon>unclassified sequences</taxon>
        <taxon>metagenomes</taxon>
        <taxon>ecological metagenomes</taxon>
    </lineage>
</organism>
<name>A0A0F9QXL3_9ZZZZ</name>
<gene>
    <name evidence="2" type="ORF">LCGC14_1042560</name>
</gene>
<feature type="region of interest" description="Disordered" evidence="1">
    <location>
        <begin position="81"/>
        <end position="107"/>
    </location>
</feature>
<accession>A0A0F9QXL3</accession>
<evidence type="ECO:0000313" key="2">
    <source>
        <dbReference type="EMBL" id="KKN09853.1"/>
    </source>
</evidence>
<evidence type="ECO:0000256" key="1">
    <source>
        <dbReference type="SAM" id="MobiDB-lite"/>
    </source>
</evidence>
<proteinExistence type="predicted"/>
<reference evidence="2" key="1">
    <citation type="journal article" date="2015" name="Nature">
        <title>Complex archaea that bridge the gap between prokaryotes and eukaryotes.</title>
        <authorList>
            <person name="Spang A."/>
            <person name="Saw J.H."/>
            <person name="Jorgensen S.L."/>
            <person name="Zaremba-Niedzwiedzka K."/>
            <person name="Martijn J."/>
            <person name="Lind A.E."/>
            <person name="van Eijk R."/>
            <person name="Schleper C."/>
            <person name="Guy L."/>
            <person name="Ettema T.J."/>
        </authorList>
    </citation>
    <scope>NUCLEOTIDE SEQUENCE</scope>
</reference>
<sequence length="120" mass="13607">MSQNHKTSWAEFATRVTRADLKAISCGSNAGEFDTRSTHWQIKGGKRLVNCWPSTKKGFRLQVDGEKSRDGSIAEAIELAGPPKAPKPQVEREYPASHPDNPPWKDRPVGLIRRAWQWIW</sequence>